<comment type="similarity">
    <text evidence="1">Belongs to the peptidase S10 family.</text>
</comment>
<protein>
    <recommendedName>
        <fullName evidence="4">Serine carboxypeptidase-like 18</fullName>
    </recommendedName>
</protein>
<name>A0A7J8STU8_GOSDV</name>
<dbReference type="Pfam" id="PF00450">
    <property type="entry name" value="Peptidase_S10"/>
    <property type="match status" value="1"/>
</dbReference>
<dbReference type="InterPro" id="IPR001563">
    <property type="entry name" value="Peptidase_S10"/>
</dbReference>
<dbReference type="InterPro" id="IPR029058">
    <property type="entry name" value="AB_hydrolase_fold"/>
</dbReference>
<dbReference type="PRINTS" id="PR00724">
    <property type="entry name" value="CRBOXYPTASEC"/>
</dbReference>
<dbReference type="Proteomes" id="UP000593561">
    <property type="component" value="Unassembled WGS sequence"/>
</dbReference>
<dbReference type="AlphaFoldDB" id="A0A7J8STU8"/>
<dbReference type="EMBL" id="JABFAC010000011">
    <property type="protein sequence ID" value="MBA0629509.1"/>
    <property type="molecule type" value="Genomic_DNA"/>
</dbReference>
<accession>A0A7J8STU8</accession>
<dbReference type="GO" id="GO:0004185">
    <property type="term" value="F:serine-type carboxypeptidase activity"/>
    <property type="evidence" value="ECO:0007669"/>
    <property type="project" value="InterPro"/>
</dbReference>
<dbReference type="Gene3D" id="3.40.50.1820">
    <property type="entry name" value="alpha/beta hydrolase"/>
    <property type="match status" value="1"/>
</dbReference>
<reference evidence="2 3" key="1">
    <citation type="journal article" date="2019" name="Genome Biol. Evol.">
        <title>Insights into the evolution of the New World diploid cottons (Gossypium, subgenus Houzingenia) based on genome sequencing.</title>
        <authorList>
            <person name="Grover C.E."/>
            <person name="Arick M.A. 2nd"/>
            <person name="Thrash A."/>
            <person name="Conover J.L."/>
            <person name="Sanders W.S."/>
            <person name="Peterson D.G."/>
            <person name="Frelichowski J.E."/>
            <person name="Scheffler J.A."/>
            <person name="Scheffler B.E."/>
            <person name="Wendel J.F."/>
        </authorList>
    </citation>
    <scope>NUCLEOTIDE SEQUENCE [LARGE SCALE GENOMIC DNA]</scope>
    <source>
        <strain evidence="2">27</strain>
        <tissue evidence="2">Leaf</tissue>
    </source>
</reference>
<dbReference type="GO" id="GO:0019748">
    <property type="term" value="P:secondary metabolic process"/>
    <property type="evidence" value="ECO:0007669"/>
    <property type="project" value="TreeGrafter"/>
</dbReference>
<dbReference type="GO" id="GO:0006508">
    <property type="term" value="P:proteolysis"/>
    <property type="evidence" value="ECO:0007669"/>
    <property type="project" value="InterPro"/>
</dbReference>
<evidence type="ECO:0000313" key="2">
    <source>
        <dbReference type="EMBL" id="MBA0629509.1"/>
    </source>
</evidence>
<comment type="caution">
    <text evidence="2">The sequence shown here is derived from an EMBL/GenBank/DDBJ whole genome shotgun (WGS) entry which is preliminary data.</text>
</comment>
<proteinExistence type="inferred from homology"/>
<sequence length="496" mass="56295">MFSKYVDLLSFYYIVFLVVWNRHVVSFSDIRCLPGFSASLPFKLETGYIGVGDVEFFYYFIQSERDPSKDPLILWLTGGPGCSALSGLFFEIGPLQFNMVEYNGSIPTFVLNPYSWTKVANIIFLDAPVGTGFSYSTTLQGFETGDKRFANDGYNFLRKWLQSHPKFITNSLYIAGDSYAGKIVPIIVHAISVVSNGTNVTVLGIEDESVPAFNLKGYLVGNPSTGSNYEDNSKIPFYNRMALISDELYESAKRNCKEEYVEVEMSNVKCAKDLQAISECIAYINKPHILEPHCPSDFNTPNSLVNERKYFLETREEDYLQAPAEYPKFGCRNYNTYLCKIWASDDGVQQALGIRKGTIREWIRCNENLLYDKDVGSVVDYHLSLNTEGYRALIYSGDHDRVVPYVGTESWIKSLNLSIVDDWRPWFVDDQVAGEEVTRLQSSNRRNVLQCSVDGFPNKLYDKLLHLNSPGSVSALLGFLMPFQICKQRRFHATNS</sequence>
<organism evidence="2 3">
    <name type="scientific">Gossypium davidsonii</name>
    <name type="common">Davidson's cotton</name>
    <name type="synonym">Gossypium klotzschianum subsp. davidsonii</name>
    <dbReference type="NCBI Taxonomy" id="34287"/>
    <lineage>
        <taxon>Eukaryota</taxon>
        <taxon>Viridiplantae</taxon>
        <taxon>Streptophyta</taxon>
        <taxon>Embryophyta</taxon>
        <taxon>Tracheophyta</taxon>
        <taxon>Spermatophyta</taxon>
        <taxon>Magnoliopsida</taxon>
        <taxon>eudicotyledons</taxon>
        <taxon>Gunneridae</taxon>
        <taxon>Pentapetalae</taxon>
        <taxon>rosids</taxon>
        <taxon>malvids</taxon>
        <taxon>Malvales</taxon>
        <taxon>Malvaceae</taxon>
        <taxon>Malvoideae</taxon>
        <taxon>Gossypium</taxon>
    </lineage>
</organism>
<dbReference type="PANTHER" id="PTHR11802">
    <property type="entry name" value="SERINE PROTEASE FAMILY S10 SERINE CARBOXYPEPTIDASE"/>
    <property type="match status" value="1"/>
</dbReference>
<dbReference type="FunFam" id="3.40.50.1820:FF:000072">
    <property type="entry name" value="Serine carboxypeptidase-like 19"/>
    <property type="match status" value="1"/>
</dbReference>
<evidence type="ECO:0008006" key="4">
    <source>
        <dbReference type="Google" id="ProtNLM"/>
    </source>
</evidence>
<evidence type="ECO:0000256" key="1">
    <source>
        <dbReference type="ARBA" id="ARBA00009431"/>
    </source>
</evidence>
<dbReference type="GO" id="GO:0016747">
    <property type="term" value="F:acyltransferase activity, transferring groups other than amino-acyl groups"/>
    <property type="evidence" value="ECO:0007669"/>
    <property type="project" value="TreeGrafter"/>
</dbReference>
<dbReference type="SUPFAM" id="SSF53474">
    <property type="entry name" value="alpha/beta-Hydrolases"/>
    <property type="match status" value="1"/>
</dbReference>
<keyword evidence="3" id="KW-1185">Reference proteome</keyword>
<dbReference type="PANTHER" id="PTHR11802:SF450">
    <property type="entry name" value="SERINE CARBOXYPEPTIDASE-LIKE 7"/>
    <property type="match status" value="1"/>
</dbReference>
<evidence type="ECO:0000313" key="3">
    <source>
        <dbReference type="Proteomes" id="UP000593561"/>
    </source>
</evidence>
<gene>
    <name evidence="2" type="ORF">Godav_024055</name>
</gene>